<dbReference type="Proteomes" id="UP000280346">
    <property type="component" value="Unassembled WGS sequence"/>
</dbReference>
<keyword evidence="4" id="KW-1185">Reference proteome</keyword>
<dbReference type="EMBL" id="RZIJ01000023">
    <property type="protein sequence ID" value="RUQ66101.1"/>
    <property type="molecule type" value="Genomic_DNA"/>
</dbReference>
<dbReference type="AlphaFoldDB" id="A0A3S1CEF8"/>
<evidence type="ECO:0000256" key="2">
    <source>
        <dbReference type="SAM" id="SignalP"/>
    </source>
</evidence>
<gene>
    <name evidence="3" type="ORF">EJ913_23960</name>
</gene>
<reference evidence="3 4" key="1">
    <citation type="submission" date="2018-12" db="EMBL/GenBank/DDBJ databases">
        <authorList>
            <person name="Yang Y."/>
        </authorList>
    </citation>
    <scope>NUCLEOTIDE SEQUENCE [LARGE SCALE GENOMIC DNA]</scope>
    <source>
        <strain evidence="3 4">GSF71</strain>
    </source>
</reference>
<name>A0A3S1CEF8_9PROT</name>
<comment type="caution">
    <text evidence="3">The sequence shown here is derived from an EMBL/GenBank/DDBJ whole genome shotgun (WGS) entry which is preliminary data.</text>
</comment>
<evidence type="ECO:0000313" key="3">
    <source>
        <dbReference type="EMBL" id="RUQ66101.1"/>
    </source>
</evidence>
<accession>A0A3S1CEF8</accession>
<keyword evidence="2" id="KW-0732">Signal</keyword>
<sequence length="94" mass="9913">MTILRATLLSALLLSLAGCVAYDPYYAGYPSGPVVVGPPVYAAPPPVVVYRDQPRPWRGPGWGYRSGWSDRGGWGHHGGGRGYGGYGGHGGRGR</sequence>
<dbReference type="PROSITE" id="PS51257">
    <property type="entry name" value="PROKAR_LIPOPROTEIN"/>
    <property type="match status" value="1"/>
</dbReference>
<feature type="chain" id="PRO_5018649250" description="Lipoprotein" evidence="2">
    <location>
        <begin position="22"/>
        <end position="94"/>
    </location>
</feature>
<evidence type="ECO:0008006" key="5">
    <source>
        <dbReference type="Google" id="ProtNLM"/>
    </source>
</evidence>
<dbReference type="RefSeq" id="WP_127002645.1">
    <property type="nucleotide sequence ID" value="NZ_JBNPXW010000001.1"/>
</dbReference>
<feature type="signal peptide" evidence="2">
    <location>
        <begin position="1"/>
        <end position="21"/>
    </location>
</feature>
<protein>
    <recommendedName>
        <fullName evidence="5">Lipoprotein</fullName>
    </recommendedName>
</protein>
<proteinExistence type="predicted"/>
<evidence type="ECO:0000313" key="4">
    <source>
        <dbReference type="Proteomes" id="UP000280346"/>
    </source>
</evidence>
<feature type="region of interest" description="Disordered" evidence="1">
    <location>
        <begin position="71"/>
        <end position="94"/>
    </location>
</feature>
<evidence type="ECO:0000256" key="1">
    <source>
        <dbReference type="SAM" id="MobiDB-lite"/>
    </source>
</evidence>
<organism evidence="3 4">
    <name type="scientific">Azospirillum doebereinerae</name>
    <dbReference type="NCBI Taxonomy" id="92933"/>
    <lineage>
        <taxon>Bacteria</taxon>
        <taxon>Pseudomonadati</taxon>
        <taxon>Pseudomonadota</taxon>
        <taxon>Alphaproteobacteria</taxon>
        <taxon>Rhodospirillales</taxon>
        <taxon>Azospirillaceae</taxon>
        <taxon>Azospirillum</taxon>
    </lineage>
</organism>